<feature type="compositionally biased region" description="Polar residues" evidence="1">
    <location>
        <begin position="66"/>
        <end position="79"/>
    </location>
</feature>
<evidence type="ECO:0000259" key="2">
    <source>
        <dbReference type="PROSITE" id="PS50878"/>
    </source>
</evidence>
<dbReference type="EMBL" id="JBJQOH010000006">
    <property type="protein sequence ID" value="KAL3685513.1"/>
    <property type="molecule type" value="Genomic_DNA"/>
</dbReference>
<gene>
    <name evidence="3" type="ORF">R1sor_003535</name>
</gene>
<proteinExistence type="predicted"/>
<organism evidence="3 4">
    <name type="scientific">Riccia sorocarpa</name>
    <dbReference type="NCBI Taxonomy" id="122646"/>
    <lineage>
        <taxon>Eukaryota</taxon>
        <taxon>Viridiplantae</taxon>
        <taxon>Streptophyta</taxon>
        <taxon>Embryophyta</taxon>
        <taxon>Marchantiophyta</taxon>
        <taxon>Marchantiopsida</taxon>
        <taxon>Marchantiidae</taxon>
        <taxon>Marchantiales</taxon>
        <taxon>Ricciaceae</taxon>
        <taxon>Riccia</taxon>
    </lineage>
</organism>
<evidence type="ECO:0000313" key="4">
    <source>
        <dbReference type="Proteomes" id="UP001633002"/>
    </source>
</evidence>
<reference evidence="3 4" key="1">
    <citation type="submission" date="2024-09" db="EMBL/GenBank/DDBJ databases">
        <title>Chromosome-scale assembly of Riccia sorocarpa.</title>
        <authorList>
            <person name="Paukszto L."/>
        </authorList>
    </citation>
    <scope>NUCLEOTIDE SEQUENCE [LARGE SCALE GENOMIC DNA]</scope>
    <source>
        <strain evidence="3">LP-2024</strain>
        <tissue evidence="3">Aerial parts of the thallus</tissue>
    </source>
</reference>
<dbReference type="PANTHER" id="PTHR31635:SF196">
    <property type="entry name" value="REVERSE TRANSCRIPTASE DOMAIN-CONTAINING PROTEIN-RELATED"/>
    <property type="match status" value="1"/>
</dbReference>
<dbReference type="PANTHER" id="PTHR31635">
    <property type="entry name" value="REVERSE TRANSCRIPTASE DOMAIN-CONTAINING PROTEIN-RELATED"/>
    <property type="match status" value="1"/>
</dbReference>
<comment type="caution">
    <text evidence="3">The sequence shown here is derived from an EMBL/GenBank/DDBJ whole genome shotgun (WGS) entry which is preliminary data.</text>
</comment>
<name>A0ABD3H288_9MARC</name>
<protein>
    <recommendedName>
        <fullName evidence="2">Reverse transcriptase domain-containing protein</fullName>
    </recommendedName>
</protein>
<sequence>MAPPTNATEKDQGNHNIHKPVQDSDTSSGSFSTPLIERQDQTMCGGENEVDSGEATRMTPRLPPATNYQTQQPLEQSNSITPSQAYVFAATRPATTGEGAQQNPRKQDREIKKRKFTGQVAKKRVGPRFSRGQMREGKFLWSRIDRIYTTTFEVDKLEHHDRFWASDHVPISATIQQNNRPGNSLLAPRSAYFKADYTVVNDNFDHLKSHWHNIELEHDDRSDMDKFLLCWTGIRRRIKSLQYEKAQRLAQLPEKENRLQELLRKDTSSLTSEEQSEVGRLMAETRELQAWQNHKWRLACRERYLREGDSASAYFFKTFKRRRARTQVRRIQTEDGRLLETDREIKSEVLRYYADLYSFHEGEVVCENTRQSFLQNISSSLSPEHVLMLDETPSERELTETLYLLPDGKSPGIDGLALKKKGSSALFIALDHEKAYDKLHLDFLWAVMQRMGFSSATINRMRALQMEAETRILLNGDLLPTFQVEKGVRQGCPLSPMLYAIATVPSILAIRKENLSGNIRPVRVTTDVDISVVYLADDMAVYLQLHRDSVFRLFNLLEQFQRATGGKINWQKSKMLIIGQRRDAPIWTSSLPLQLVPPDQSIRYLGASLSTLWNGVDNGASLLEMLNKCAGGYSQEFMSFESRVIALKHGVFASLVYHMMVSKFKAGTIKRIEGTLRRFLWSSNQDGLPKKSLVAWESVVLPESQGGLGVGDFQTFQNALLC</sequence>
<feature type="region of interest" description="Disordered" evidence="1">
    <location>
        <begin position="1"/>
        <end position="79"/>
    </location>
</feature>
<dbReference type="PROSITE" id="PS50878">
    <property type="entry name" value="RT_POL"/>
    <property type="match status" value="1"/>
</dbReference>
<dbReference type="SUPFAM" id="SSF56672">
    <property type="entry name" value="DNA/RNA polymerases"/>
    <property type="match status" value="1"/>
</dbReference>
<feature type="compositionally biased region" description="Polar residues" evidence="1">
    <location>
        <begin position="23"/>
        <end position="33"/>
    </location>
</feature>
<evidence type="ECO:0000256" key="1">
    <source>
        <dbReference type="SAM" id="MobiDB-lite"/>
    </source>
</evidence>
<dbReference type="Proteomes" id="UP001633002">
    <property type="component" value="Unassembled WGS sequence"/>
</dbReference>
<feature type="domain" description="Reverse transcriptase" evidence="2">
    <location>
        <begin position="322"/>
        <end position="609"/>
    </location>
</feature>
<dbReference type="Pfam" id="PF00078">
    <property type="entry name" value="RVT_1"/>
    <property type="match status" value="1"/>
</dbReference>
<dbReference type="InterPro" id="IPR043502">
    <property type="entry name" value="DNA/RNA_pol_sf"/>
</dbReference>
<dbReference type="InterPro" id="IPR000477">
    <property type="entry name" value="RT_dom"/>
</dbReference>
<keyword evidence="4" id="KW-1185">Reference proteome</keyword>
<dbReference type="AlphaFoldDB" id="A0ABD3H288"/>
<evidence type="ECO:0000313" key="3">
    <source>
        <dbReference type="EMBL" id="KAL3685513.1"/>
    </source>
</evidence>
<accession>A0ABD3H288</accession>